<gene>
    <name evidence="5" type="ORF">HBH25_09060</name>
</gene>
<evidence type="ECO:0000256" key="1">
    <source>
        <dbReference type="ARBA" id="ARBA00023015"/>
    </source>
</evidence>
<evidence type="ECO:0000313" key="5">
    <source>
        <dbReference type="EMBL" id="NJP01013.1"/>
    </source>
</evidence>
<dbReference type="Pfam" id="PF03466">
    <property type="entry name" value="LysR_substrate"/>
    <property type="match status" value="1"/>
</dbReference>
<evidence type="ECO:0000256" key="2">
    <source>
        <dbReference type="ARBA" id="ARBA00023125"/>
    </source>
</evidence>
<dbReference type="InterPro" id="IPR005119">
    <property type="entry name" value="LysR_subst-bd"/>
</dbReference>
<protein>
    <recommendedName>
        <fullName evidence="4">LysR substrate-binding domain-containing protein</fullName>
    </recommendedName>
</protein>
<dbReference type="Gene3D" id="3.40.190.10">
    <property type="entry name" value="Periplasmic binding protein-like II"/>
    <property type="match status" value="2"/>
</dbReference>
<reference evidence="5 6" key="1">
    <citation type="submission" date="2020-03" db="EMBL/GenBank/DDBJ databases">
        <authorList>
            <person name="Wang L."/>
            <person name="He N."/>
            <person name="Li Y."/>
            <person name="Fang Y."/>
            <person name="Zhang F."/>
        </authorList>
    </citation>
    <scope>NUCLEOTIDE SEQUENCE [LARGE SCALE GENOMIC DNA]</scope>
    <source>
        <strain evidence="6">hsmgli-8</strain>
    </source>
</reference>
<keyword evidence="1" id="KW-0805">Transcription regulation</keyword>
<dbReference type="PANTHER" id="PTHR30579">
    <property type="entry name" value="TRANSCRIPTIONAL REGULATOR"/>
    <property type="match status" value="1"/>
</dbReference>
<dbReference type="InterPro" id="IPR050176">
    <property type="entry name" value="LTTR"/>
</dbReference>
<keyword evidence="2" id="KW-0238">DNA-binding</keyword>
<evidence type="ECO:0000313" key="6">
    <source>
        <dbReference type="Proteomes" id="UP000746535"/>
    </source>
</evidence>
<evidence type="ECO:0000256" key="3">
    <source>
        <dbReference type="ARBA" id="ARBA00023163"/>
    </source>
</evidence>
<feature type="domain" description="LysR substrate-binding" evidence="4">
    <location>
        <begin position="5"/>
        <end position="165"/>
    </location>
</feature>
<keyword evidence="6" id="KW-1185">Reference proteome</keyword>
<keyword evidence="3" id="KW-0804">Transcription</keyword>
<dbReference type="RefSeq" id="WP_168083854.1">
    <property type="nucleotide sequence ID" value="NZ_JAAVJI010000004.1"/>
</dbReference>
<evidence type="ECO:0000259" key="4">
    <source>
        <dbReference type="Pfam" id="PF03466"/>
    </source>
</evidence>
<sequence length="186" mass="19393">MCAPFSDIEVEVNCGYSSAIWQQYEAGLLDIVLTQGCPGSIASELLHAEPLSWICARGSRAATLDLLPLALFTQGCGDRDIVLAALNRAGIRYRIAYHSTSYAGIVSAVASGGCVSAVSSLAAGEAFETLGPADGLPALGNLDISLACHRACSGTPAHTLAEVIRRYFQALPRSEGCDLYQSAVAV</sequence>
<dbReference type="SUPFAM" id="SSF53850">
    <property type="entry name" value="Periplasmic binding protein-like II"/>
    <property type="match status" value="1"/>
</dbReference>
<dbReference type="EMBL" id="JAAVJI010000004">
    <property type="protein sequence ID" value="NJP01013.1"/>
    <property type="molecule type" value="Genomic_DNA"/>
</dbReference>
<proteinExistence type="predicted"/>
<comment type="caution">
    <text evidence="5">The sequence shown here is derived from an EMBL/GenBank/DDBJ whole genome shotgun (WGS) entry which is preliminary data.</text>
</comment>
<dbReference type="Proteomes" id="UP000746535">
    <property type="component" value="Unassembled WGS sequence"/>
</dbReference>
<accession>A0ABX0YG73</accession>
<dbReference type="PANTHER" id="PTHR30579:SF7">
    <property type="entry name" value="HTH-TYPE TRANSCRIPTIONAL REGULATOR LRHA-RELATED"/>
    <property type="match status" value="1"/>
</dbReference>
<organism evidence="5 6">
    <name type="scientific">Pseudomonas quercus</name>
    <dbReference type="NCBI Taxonomy" id="2722792"/>
    <lineage>
        <taxon>Bacteria</taxon>
        <taxon>Pseudomonadati</taxon>
        <taxon>Pseudomonadota</taxon>
        <taxon>Gammaproteobacteria</taxon>
        <taxon>Pseudomonadales</taxon>
        <taxon>Pseudomonadaceae</taxon>
        <taxon>Pseudomonas</taxon>
    </lineage>
</organism>
<name>A0ABX0YG73_9PSED</name>